<comment type="caution">
    <text evidence="1">The sequence shown here is derived from an EMBL/GenBank/DDBJ whole genome shotgun (WGS) entry which is preliminary data.</text>
</comment>
<sequence>MADNLTTKEDRPYHRAFLDNKLPCPHEECEDNAHCYAQDGLDHHYRTIHKYSVTSADIKKAKSLMVEKHSNETLLCLKKLSVNNKSKIGQANECVNYVSSDFEVTFEDILLTLHCRNAQDAAKLFGVYLYHRGLLCSYEKRSNPKIVSVSLTELYIFYGIIIN</sequence>
<organism evidence="1 2">
    <name type="scientific">Paramuricea clavata</name>
    <name type="common">Red gorgonian</name>
    <name type="synonym">Violescent sea-whip</name>
    <dbReference type="NCBI Taxonomy" id="317549"/>
    <lineage>
        <taxon>Eukaryota</taxon>
        <taxon>Metazoa</taxon>
        <taxon>Cnidaria</taxon>
        <taxon>Anthozoa</taxon>
        <taxon>Octocorallia</taxon>
        <taxon>Malacalcyonacea</taxon>
        <taxon>Plexauridae</taxon>
        <taxon>Paramuricea</taxon>
    </lineage>
</organism>
<dbReference type="AlphaFoldDB" id="A0A7D9DCX0"/>
<name>A0A7D9DCX0_PARCT</name>
<reference evidence="1" key="1">
    <citation type="submission" date="2020-04" db="EMBL/GenBank/DDBJ databases">
        <authorList>
            <person name="Alioto T."/>
            <person name="Alioto T."/>
            <person name="Gomez Garrido J."/>
        </authorList>
    </citation>
    <scope>NUCLEOTIDE SEQUENCE</scope>
    <source>
        <strain evidence="1">A484AB</strain>
    </source>
</reference>
<gene>
    <name evidence="1" type="ORF">PACLA_8A029184</name>
</gene>
<dbReference type="EMBL" id="CACRXK020000533">
    <property type="protein sequence ID" value="CAB3982693.1"/>
    <property type="molecule type" value="Genomic_DNA"/>
</dbReference>
<protein>
    <submittedName>
        <fullName evidence="1">Uncharacterized protein</fullName>
    </submittedName>
</protein>
<keyword evidence="2" id="KW-1185">Reference proteome</keyword>
<proteinExistence type="predicted"/>
<accession>A0A7D9DCX0</accession>
<dbReference type="Proteomes" id="UP001152795">
    <property type="component" value="Unassembled WGS sequence"/>
</dbReference>
<evidence type="ECO:0000313" key="2">
    <source>
        <dbReference type="Proteomes" id="UP001152795"/>
    </source>
</evidence>
<evidence type="ECO:0000313" key="1">
    <source>
        <dbReference type="EMBL" id="CAB3982693.1"/>
    </source>
</evidence>